<keyword evidence="2" id="KW-1185">Reference proteome</keyword>
<sequence length="107" mass="12196">MKRAVEATLKQTENDRIDNLEVKFEARFSKLEELITANIAAVTAVKETMETYQAETTNRFAYFQMTIQPILSHPTLAPLFAQRPPNQGIPFTATQSWPPTQQQQQQA</sequence>
<evidence type="ECO:0000313" key="1">
    <source>
        <dbReference type="EMBL" id="KAH7949434.1"/>
    </source>
</evidence>
<name>A0ACB8CQL2_DERSI</name>
<evidence type="ECO:0000313" key="2">
    <source>
        <dbReference type="Proteomes" id="UP000821865"/>
    </source>
</evidence>
<accession>A0ACB8CQL2</accession>
<dbReference type="EMBL" id="CM023474">
    <property type="protein sequence ID" value="KAH7949434.1"/>
    <property type="molecule type" value="Genomic_DNA"/>
</dbReference>
<proteinExistence type="predicted"/>
<reference evidence="1" key="1">
    <citation type="submission" date="2020-05" db="EMBL/GenBank/DDBJ databases">
        <title>Large-scale comparative analyses of tick genomes elucidate their genetic diversity and vector capacities.</title>
        <authorList>
            <person name="Jia N."/>
            <person name="Wang J."/>
            <person name="Shi W."/>
            <person name="Du L."/>
            <person name="Sun Y."/>
            <person name="Zhan W."/>
            <person name="Jiang J."/>
            <person name="Wang Q."/>
            <person name="Zhang B."/>
            <person name="Ji P."/>
            <person name="Sakyi L.B."/>
            <person name="Cui X."/>
            <person name="Yuan T."/>
            <person name="Jiang B."/>
            <person name="Yang W."/>
            <person name="Lam T.T.-Y."/>
            <person name="Chang Q."/>
            <person name="Ding S."/>
            <person name="Wang X."/>
            <person name="Zhu J."/>
            <person name="Ruan X."/>
            <person name="Zhao L."/>
            <person name="Wei J."/>
            <person name="Que T."/>
            <person name="Du C."/>
            <person name="Cheng J."/>
            <person name="Dai P."/>
            <person name="Han X."/>
            <person name="Huang E."/>
            <person name="Gao Y."/>
            <person name="Liu J."/>
            <person name="Shao H."/>
            <person name="Ye R."/>
            <person name="Li L."/>
            <person name="Wei W."/>
            <person name="Wang X."/>
            <person name="Wang C."/>
            <person name="Yang T."/>
            <person name="Huo Q."/>
            <person name="Li W."/>
            <person name="Guo W."/>
            <person name="Chen H."/>
            <person name="Zhou L."/>
            <person name="Ni X."/>
            <person name="Tian J."/>
            <person name="Zhou Y."/>
            <person name="Sheng Y."/>
            <person name="Liu T."/>
            <person name="Pan Y."/>
            <person name="Xia L."/>
            <person name="Li J."/>
            <person name="Zhao F."/>
            <person name="Cao W."/>
        </authorList>
    </citation>
    <scope>NUCLEOTIDE SEQUENCE</scope>
    <source>
        <strain evidence="1">Dsil-2018</strain>
    </source>
</reference>
<comment type="caution">
    <text evidence="1">The sequence shown here is derived from an EMBL/GenBank/DDBJ whole genome shotgun (WGS) entry which is preliminary data.</text>
</comment>
<organism evidence="1 2">
    <name type="scientific">Dermacentor silvarum</name>
    <name type="common">Tick</name>
    <dbReference type="NCBI Taxonomy" id="543639"/>
    <lineage>
        <taxon>Eukaryota</taxon>
        <taxon>Metazoa</taxon>
        <taxon>Ecdysozoa</taxon>
        <taxon>Arthropoda</taxon>
        <taxon>Chelicerata</taxon>
        <taxon>Arachnida</taxon>
        <taxon>Acari</taxon>
        <taxon>Parasitiformes</taxon>
        <taxon>Ixodida</taxon>
        <taxon>Ixodoidea</taxon>
        <taxon>Ixodidae</taxon>
        <taxon>Rhipicephalinae</taxon>
        <taxon>Dermacentor</taxon>
    </lineage>
</organism>
<protein>
    <submittedName>
        <fullName evidence="1">Uncharacterized protein</fullName>
    </submittedName>
</protein>
<gene>
    <name evidence="1" type="ORF">HPB49_009748</name>
</gene>
<dbReference type="Proteomes" id="UP000821865">
    <property type="component" value="Chromosome 5"/>
</dbReference>